<dbReference type="AlphaFoldDB" id="A0AAV4UD23"/>
<dbReference type="EMBL" id="BPLR01012660">
    <property type="protein sequence ID" value="GIY55627.1"/>
    <property type="molecule type" value="Genomic_DNA"/>
</dbReference>
<name>A0AAV4UD23_CAEEX</name>
<proteinExistence type="predicted"/>
<evidence type="ECO:0000313" key="3">
    <source>
        <dbReference type="Proteomes" id="UP001054945"/>
    </source>
</evidence>
<protein>
    <submittedName>
        <fullName evidence="2">Uncharacterized protein</fullName>
    </submittedName>
</protein>
<organism evidence="2 3">
    <name type="scientific">Caerostris extrusa</name>
    <name type="common">Bark spider</name>
    <name type="synonym">Caerostris bankana</name>
    <dbReference type="NCBI Taxonomy" id="172846"/>
    <lineage>
        <taxon>Eukaryota</taxon>
        <taxon>Metazoa</taxon>
        <taxon>Ecdysozoa</taxon>
        <taxon>Arthropoda</taxon>
        <taxon>Chelicerata</taxon>
        <taxon>Arachnida</taxon>
        <taxon>Araneae</taxon>
        <taxon>Araneomorphae</taxon>
        <taxon>Entelegynae</taxon>
        <taxon>Araneoidea</taxon>
        <taxon>Araneidae</taxon>
        <taxon>Caerostris</taxon>
    </lineage>
</organism>
<evidence type="ECO:0000256" key="1">
    <source>
        <dbReference type="SAM" id="MobiDB-lite"/>
    </source>
</evidence>
<dbReference type="Proteomes" id="UP001054945">
    <property type="component" value="Unassembled WGS sequence"/>
</dbReference>
<feature type="region of interest" description="Disordered" evidence="1">
    <location>
        <begin position="74"/>
        <end position="97"/>
    </location>
</feature>
<evidence type="ECO:0000313" key="2">
    <source>
        <dbReference type="EMBL" id="GIY55627.1"/>
    </source>
</evidence>
<feature type="compositionally biased region" description="Basic and acidic residues" evidence="1">
    <location>
        <begin position="43"/>
        <end position="55"/>
    </location>
</feature>
<sequence>MSHGTFDNSIFLTKTSLNSRILRPVIILGCLRTGRKEKKRKEKANEGRRRTEGRAKKNPITMSFLVFNVGLETSNSSRSNFHRSHSREAKMKLVPLS</sequence>
<accession>A0AAV4UD23</accession>
<gene>
    <name evidence="2" type="ORF">CEXT_755111</name>
</gene>
<keyword evidence="3" id="KW-1185">Reference proteome</keyword>
<comment type="caution">
    <text evidence="2">The sequence shown here is derived from an EMBL/GenBank/DDBJ whole genome shotgun (WGS) entry which is preliminary data.</text>
</comment>
<feature type="region of interest" description="Disordered" evidence="1">
    <location>
        <begin position="36"/>
        <end position="57"/>
    </location>
</feature>
<reference evidence="2 3" key="1">
    <citation type="submission" date="2021-06" db="EMBL/GenBank/DDBJ databases">
        <title>Caerostris extrusa draft genome.</title>
        <authorList>
            <person name="Kono N."/>
            <person name="Arakawa K."/>
        </authorList>
    </citation>
    <scope>NUCLEOTIDE SEQUENCE [LARGE SCALE GENOMIC DNA]</scope>
</reference>